<keyword evidence="2" id="KW-1185">Reference proteome</keyword>
<protein>
    <submittedName>
        <fullName evidence="1">Uncharacterized protein</fullName>
    </submittedName>
</protein>
<name>A0ACD5IH96_9PROT</name>
<dbReference type="EMBL" id="CP130946">
    <property type="protein sequence ID" value="XRP73067.1"/>
    <property type="molecule type" value="Genomic_DNA"/>
</dbReference>
<reference evidence="1 2" key="1">
    <citation type="journal article" date="2021" name="ISME J.">
        <title>Genomic evolution of the class Acidithiobacillia: deep-branching Proteobacteria living in extreme acidic conditions.</title>
        <authorList>
            <person name="Moya-Beltran A."/>
            <person name="Beard S."/>
            <person name="Rojas-Villalobos C."/>
            <person name="Issotta F."/>
            <person name="Gallardo Y."/>
            <person name="Ulloa R."/>
            <person name="Giaveno A."/>
            <person name="Degli Esposti M."/>
            <person name="Johnson D.B."/>
            <person name="Quatrini R."/>
        </authorList>
    </citation>
    <scope>NUCLEOTIDE SEQUENCE [LARGE SCALE GENOMIC DNA]</scope>
    <source>
        <strain evidence="1 2">CF3</strain>
    </source>
</reference>
<sequence length="227" mass="23168">MMAKGDNRPTIPSAEKGSALVMVIFIIVVLALLLAALAYITAQSNQNSAYQIASTRAYWAAQSGAEWGTYQIVPATGSAASQCFSPNPARPGIGSIPGLGGCSATVACSSASTASTTSYQITSQGACPSGNLGAGHSPVAAVRSVIVAISNASGGPGGQCVNCINNCLINYCFLLNNTYFCFGGLNGCLHHCGVNSDRCTSVQCLYNQCGGTSSAQSASLNYWLENP</sequence>
<evidence type="ECO:0000313" key="2">
    <source>
        <dbReference type="Proteomes" id="UP001196097"/>
    </source>
</evidence>
<evidence type="ECO:0000313" key="1">
    <source>
        <dbReference type="EMBL" id="XRP73067.1"/>
    </source>
</evidence>
<gene>
    <name evidence="1" type="ORF">HF292_000065</name>
</gene>
<dbReference type="Proteomes" id="UP001196097">
    <property type="component" value="Chromosome"/>
</dbReference>
<proteinExistence type="predicted"/>
<accession>A0ACD5IH96</accession>
<organism evidence="1 2">
    <name type="scientific">Acidithiobacillus ferruginosus</name>
    <dbReference type="NCBI Taxonomy" id="3063951"/>
    <lineage>
        <taxon>Bacteria</taxon>
        <taxon>Pseudomonadati</taxon>
        <taxon>Pseudomonadota</taxon>
        <taxon>Acidithiobacillia</taxon>
        <taxon>Acidithiobacillales</taxon>
        <taxon>Acidithiobacillaceae</taxon>
        <taxon>Acidithiobacillus</taxon>
    </lineage>
</organism>